<sequence>MKKKKIEDMPIRITYSNKTIDKEKLYSIFCDIIDREMNKENNEEGEENEKKCVLNES</sequence>
<evidence type="ECO:0000313" key="1">
    <source>
        <dbReference type="EMBL" id="WGX75467.1"/>
    </source>
</evidence>
<organism evidence="1 2">
    <name type="scientific">Paraclostridium bifermentans</name>
    <name type="common">Clostridium bifermentans</name>
    <dbReference type="NCBI Taxonomy" id="1490"/>
    <lineage>
        <taxon>Bacteria</taxon>
        <taxon>Bacillati</taxon>
        <taxon>Bacillota</taxon>
        <taxon>Clostridia</taxon>
        <taxon>Peptostreptococcales</taxon>
        <taxon>Peptostreptococcaceae</taxon>
        <taxon>Paraclostridium</taxon>
    </lineage>
</organism>
<protein>
    <submittedName>
        <fullName evidence="1">Uncharacterized protein</fullName>
    </submittedName>
</protein>
<gene>
    <name evidence="1" type="ORF">QJS64_16000</name>
</gene>
<accession>A0ABY8R3P5</accession>
<name>A0ABY8R3P5_PARBF</name>
<dbReference type="EMBL" id="CP124685">
    <property type="protein sequence ID" value="WGX75467.1"/>
    <property type="molecule type" value="Genomic_DNA"/>
</dbReference>
<dbReference type="Proteomes" id="UP001239169">
    <property type="component" value="Chromosome"/>
</dbReference>
<evidence type="ECO:0000313" key="2">
    <source>
        <dbReference type="Proteomes" id="UP001239169"/>
    </source>
</evidence>
<keyword evidence="2" id="KW-1185">Reference proteome</keyword>
<proteinExistence type="predicted"/>
<reference evidence="1 2" key="1">
    <citation type="submission" date="2023-04" db="EMBL/GenBank/DDBJ databases">
        <title>Bacteria Genome Submission.</title>
        <authorList>
            <person name="Isaac P."/>
        </authorList>
    </citation>
    <scope>NUCLEOTIDE SEQUENCE [LARGE SCALE GENOMIC DNA]</scope>
    <source>
        <strain evidence="1 2">SampleS7P1</strain>
    </source>
</reference>